<dbReference type="AlphaFoldDB" id="A0A1A9ZDV0"/>
<dbReference type="EnsemblMetazoa" id="GPAI011671-RA">
    <property type="protein sequence ID" value="GPAI011671-PA"/>
    <property type="gene ID" value="GPAI011671"/>
</dbReference>
<reference evidence="1" key="2">
    <citation type="submission" date="2020-05" db="UniProtKB">
        <authorList>
            <consortium name="EnsemblMetazoa"/>
        </authorList>
    </citation>
    <scope>IDENTIFICATION</scope>
    <source>
        <strain evidence="1">IAEA</strain>
    </source>
</reference>
<organism evidence="1 2">
    <name type="scientific">Glossina pallidipes</name>
    <name type="common">Tsetse fly</name>
    <dbReference type="NCBI Taxonomy" id="7398"/>
    <lineage>
        <taxon>Eukaryota</taxon>
        <taxon>Metazoa</taxon>
        <taxon>Ecdysozoa</taxon>
        <taxon>Arthropoda</taxon>
        <taxon>Hexapoda</taxon>
        <taxon>Insecta</taxon>
        <taxon>Pterygota</taxon>
        <taxon>Neoptera</taxon>
        <taxon>Endopterygota</taxon>
        <taxon>Diptera</taxon>
        <taxon>Brachycera</taxon>
        <taxon>Muscomorpha</taxon>
        <taxon>Hippoboscoidea</taxon>
        <taxon>Glossinidae</taxon>
        <taxon>Glossina</taxon>
    </lineage>
</organism>
<proteinExistence type="predicted"/>
<sequence length="144" mass="16278">MNIKKSSLVVVWKRSDQISPNSLHWGSFWYAASKLSFWSCYIPRGNTFLVQSLSCAAYPQLSPGKIEINLMKFIQDVVWAQRRVRLKPKYFLLHGVHVSITFLKNSNSGVVVSVCIKFLLGVSPSSLGDLKLLLIVFEVDNPSF</sequence>
<dbReference type="Proteomes" id="UP000092445">
    <property type="component" value="Unassembled WGS sequence"/>
</dbReference>
<accession>A0A1A9ZDV0</accession>
<name>A0A1A9ZDV0_GLOPL</name>
<evidence type="ECO:0000313" key="2">
    <source>
        <dbReference type="Proteomes" id="UP000092445"/>
    </source>
</evidence>
<protein>
    <submittedName>
        <fullName evidence="1">Uncharacterized protein</fullName>
    </submittedName>
</protein>
<keyword evidence="2" id="KW-1185">Reference proteome</keyword>
<dbReference type="VEuPathDB" id="VectorBase:GPAI011671"/>
<evidence type="ECO:0000313" key="1">
    <source>
        <dbReference type="EnsemblMetazoa" id="GPAI011671-PA"/>
    </source>
</evidence>
<reference evidence="2" key="1">
    <citation type="submission" date="2014-03" db="EMBL/GenBank/DDBJ databases">
        <authorList>
            <person name="Aksoy S."/>
            <person name="Warren W."/>
            <person name="Wilson R.K."/>
        </authorList>
    </citation>
    <scope>NUCLEOTIDE SEQUENCE [LARGE SCALE GENOMIC DNA]</scope>
    <source>
        <strain evidence="2">IAEA</strain>
    </source>
</reference>